<proteinExistence type="predicted"/>
<dbReference type="GO" id="GO:0016829">
    <property type="term" value="F:lyase activity"/>
    <property type="evidence" value="ECO:0007669"/>
    <property type="project" value="UniProtKB-KW"/>
</dbReference>
<accession>A0ABQ0K0R9</accession>
<gene>
    <name evidence="1" type="ORF">BROSI_A3213</name>
</gene>
<organism evidence="1 2">
    <name type="scientific">Candidatus Brocadia sinica JPN1</name>
    <dbReference type="NCBI Taxonomy" id="1197129"/>
    <lineage>
        <taxon>Bacteria</taxon>
        <taxon>Pseudomonadati</taxon>
        <taxon>Planctomycetota</taxon>
        <taxon>Candidatus Brocadiia</taxon>
        <taxon>Candidatus Brocadiales</taxon>
        <taxon>Candidatus Brocadiaceae</taxon>
        <taxon>Candidatus Brocadia</taxon>
    </lineage>
</organism>
<evidence type="ECO:0000313" key="1">
    <source>
        <dbReference type="EMBL" id="GAN34670.1"/>
    </source>
</evidence>
<evidence type="ECO:0000313" key="2">
    <source>
        <dbReference type="Proteomes" id="UP000032309"/>
    </source>
</evidence>
<reference evidence="2" key="1">
    <citation type="journal article" date="2015" name="Genome Announc.">
        <title>Draft Genome Sequence of an Anaerobic Ammonium-Oxidizing Bacterium, "Candidatus Brocadia sinica".</title>
        <authorList>
            <person name="Oshiki M."/>
            <person name="Shinyako-Hata K."/>
            <person name="Satoh H."/>
            <person name="Okabe S."/>
        </authorList>
    </citation>
    <scope>NUCLEOTIDE SEQUENCE [LARGE SCALE GENOMIC DNA]</scope>
    <source>
        <strain evidence="2">JPN1</strain>
    </source>
</reference>
<sequence>MEAIASPKTHERILIEDIVVDYKNEHKVYIQAKKTKLTIKRGDCPTLKICFPRLKIN</sequence>
<dbReference type="Proteomes" id="UP000032309">
    <property type="component" value="Unassembled WGS sequence"/>
</dbReference>
<protein>
    <submittedName>
        <fullName evidence="1">Isocitrate lyase</fullName>
    </submittedName>
</protein>
<keyword evidence="2" id="KW-1185">Reference proteome</keyword>
<name>A0ABQ0K0R9_9BACT</name>
<dbReference type="EMBL" id="BAFN01000001">
    <property type="protein sequence ID" value="GAN34670.1"/>
    <property type="molecule type" value="Genomic_DNA"/>
</dbReference>
<comment type="caution">
    <text evidence="1">The sequence shown here is derived from an EMBL/GenBank/DDBJ whole genome shotgun (WGS) entry which is preliminary data.</text>
</comment>
<keyword evidence="1" id="KW-0456">Lyase</keyword>